<proteinExistence type="predicted"/>
<gene>
    <name evidence="2" type="ORF">SAMN04488113_1118</name>
</gene>
<keyword evidence="1" id="KW-0472">Membrane</keyword>
<protein>
    <submittedName>
        <fullName evidence="2">Uncharacterized protein</fullName>
    </submittedName>
</protein>
<evidence type="ECO:0000313" key="3">
    <source>
        <dbReference type="Proteomes" id="UP000198564"/>
    </source>
</evidence>
<dbReference type="Proteomes" id="UP000198564">
    <property type="component" value="Unassembled WGS sequence"/>
</dbReference>
<accession>A0A1H6SM38</accession>
<feature type="transmembrane region" description="Helical" evidence="1">
    <location>
        <begin position="20"/>
        <end position="43"/>
    </location>
</feature>
<evidence type="ECO:0000256" key="1">
    <source>
        <dbReference type="SAM" id="Phobius"/>
    </source>
</evidence>
<name>A0A1H6SM38_9LACT</name>
<keyword evidence="1" id="KW-1133">Transmembrane helix</keyword>
<reference evidence="3" key="1">
    <citation type="submission" date="2016-10" db="EMBL/GenBank/DDBJ databases">
        <authorList>
            <person name="Varghese N."/>
            <person name="Submissions S."/>
        </authorList>
    </citation>
    <scope>NUCLEOTIDE SEQUENCE [LARGE SCALE GENOMIC DNA]</scope>
    <source>
        <strain evidence="3">DSM 25751</strain>
    </source>
</reference>
<evidence type="ECO:0000313" key="2">
    <source>
        <dbReference type="EMBL" id="SEI68831.1"/>
    </source>
</evidence>
<dbReference type="AlphaFoldDB" id="A0A1H6SM38"/>
<keyword evidence="1" id="KW-0812">Transmembrane</keyword>
<keyword evidence="3" id="KW-1185">Reference proteome</keyword>
<dbReference type="EMBL" id="FNYW01000011">
    <property type="protein sequence ID" value="SEI68831.1"/>
    <property type="molecule type" value="Genomic_DNA"/>
</dbReference>
<organism evidence="2 3">
    <name type="scientific">Alkalibacterium gilvum</name>
    <dbReference type="NCBI Taxonomy" id="1130080"/>
    <lineage>
        <taxon>Bacteria</taxon>
        <taxon>Bacillati</taxon>
        <taxon>Bacillota</taxon>
        <taxon>Bacilli</taxon>
        <taxon>Lactobacillales</taxon>
        <taxon>Carnobacteriaceae</taxon>
        <taxon>Alkalibacterium</taxon>
    </lineage>
</organism>
<dbReference type="RefSeq" id="WP_281242037.1">
    <property type="nucleotide sequence ID" value="NZ_FNYW01000011.1"/>
</dbReference>
<sequence length="44" mass="5093">MTEKPNNKIKKIKKKFWTTYGVFLGIVALLILTYLVLSTLNFFG</sequence>
<dbReference type="STRING" id="1130080.SAMN04488113_1118"/>